<gene>
    <name evidence="1" type="ORF">Zmor_004795</name>
</gene>
<accession>A0AA38IM17</accession>
<comment type="caution">
    <text evidence="1">The sequence shown here is derived from an EMBL/GenBank/DDBJ whole genome shotgun (WGS) entry which is preliminary data.</text>
</comment>
<reference evidence="1" key="1">
    <citation type="journal article" date="2023" name="G3 (Bethesda)">
        <title>Whole genome assemblies of Zophobas morio and Tenebrio molitor.</title>
        <authorList>
            <person name="Kaur S."/>
            <person name="Stinson S.A."/>
            <person name="diCenzo G.C."/>
        </authorList>
    </citation>
    <scope>NUCLEOTIDE SEQUENCE</scope>
    <source>
        <strain evidence="1">QUZm001</strain>
    </source>
</reference>
<name>A0AA38IM17_9CUCU</name>
<dbReference type="AlphaFoldDB" id="A0AA38IM17"/>
<keyword evidence="2" id="KW-1185">Reference proteome</keyword>
<dbReference type="EMBL" id="JALNTZ010000002">
    <property type="protein sequence ID" value="KAJ3660343.1"/>
    <property type="molecule type" value="Genomic_DNA"/>
</dbReference>
<organism evidence="1 2">
    <name type="scientific">Zophobas morio</name>
    <dbReference type="NCBI Taxonomy" id="2755281"/>
    <lineage>
        <taxon>Eukaryota</taxon>
        <taxon>Metazoa</taxon>
        <taxon>Ecdysozoa</taxon>
        <taxon>Arthropoda</taxon>
        <taxon>Hexapoda</taxon>
        <taxon>Insecta</taxon>
        <taxon>Pterygota</taxon>
        <taxon>Neoptera</taxon>
        <taxon>Endopterygota</taxon>
        <taxon>Coleoptera</taxon>
        <taxon>Polyphaga</taxon>
        <taxon>Cucujiformia</taxon>
        <taxon>Tenebrionidae</taxon>
        <taxon>Zophobas</taxon>
    </lineage>
</organism>
<sequence length="101" mass="11060">MPQLLTAGLDWSDSCDAVAANVTLPYAGKKKREVRGVGATFVGSWRSGPGGKKKVFAAFFAVIRGLEDSAVVILGYIGCGNRVSIWRKVIKRYKCRDDFFN</sequence>
<evidence type="ECO:0000313" key="2">
    <source>
        <dbReference type="Proteomes" id="UP001168821"/>
    </source>
</evidence>
<evidence type="ECO:0000313" key="1">
    <source>
        <dbReference type="EMBL" id="KAJ3660343.1"/>
    </source>
</evidence>
<dbReference type="Proteomes" id="UP001168821">
    <property type="component" value="Unassembled WGS sequence"/>
</dbReference>
<protein>
    <submittedName>
        <fullName evidence="1">Uncharacterized protein</fullName>
    </submittedName>
</protein>
<proteinExistence type="predicted"/>